<proteinExistence type="predicted"/>
<evidence type="ECO:0000259" key="1">
    <source>
        <dbReference type="Pfam" id="PF13460"/>
    </source>
</evidence>
<dbReference type="RefSeq" id="WP_395416958.1">
    <property type="nucleotide sequence ID" value="NZ_JBIPKE010000015.1"/>
</dbReference>
<organism evidence="2 3">
    <name type="scientific">Marinoscillum luteum</name>
    <dbReference type="NCBI Taxonomy" id="861051"/>
    <lineage>
        <taxon>Bacteria</taxon>
        <taxon>Pseudomonadati</taxon>
        <taxon>Bacteroidota</taxon>
        <taxon>Cytophagia</taxon>
        <taxon>Cytophagales</taxon>
        <taxon>Reichenbachiellaceae</taxon>
        <taxon>Marinoscillum</taxon>
    </lineage>
</organism>
<dbReference type="PANTHER" id="PTHR15020:SF50">
    <property type="entry name" value="UPF0659 PROTEIN YMR090W"/>
    <property type="match status" value="1"/>
</dbReference>
<dbReference type="PANTHER" id="PTHR15020">
    <property type="entry name" value="FLAVIN REDUCTASE-RELATED"/>
    <property type="match status" value="1"/>
</dbReference>
<evidence type="ECO:0000313" key="2">
    <source>
        <dbReference type="EMBL" id="MFH6983383.1"/>
    </source>
</evidence>
<dbReference type="Gene3D" id="3.40.50.720">
    <property type="entry name" value="NAD(P)-binding Rossmann-like Domain"/>
    <property type="match status" value="1"/>
</dbReference>
<dbReference type="SUPFAM" id="SSF51735">
    <property type="entry name" value="NAD(P)-binding Rossmann-fold domains"/>
    <property type="match status" value="1"/>
</dbReference>
<dbReference type="Proteomes" id="UP001610063">
    <property type="component" value="Unassembled WGS sequence"/>
</dbReference>
<reference evidence="2 3" key="1">
    <citation type="journal article" date="2013" name="Int. J. Syst. Evol. Microbiol.">
        <title>Marinoscillum luteum sp. nov., isolated from marine sediment.</title>
        <authorList>
            <person name="Cha I.T."/>
            <person name="Park S.J."/>
            <person name="Kim S.J."/>
            <person name="Kim J.G."/>
            <person name="Jung M.Y."/>
            <person name="Shin K.S."/>
            <person name="Kwon K.K."/>
            <person name="Yang S.H."/>
            <person name="Seo Y.S."/>
            <person name="Rhee S.K."/>
        </authorList>
    </citation>
    <scope>NUCLEOTIDE SEQUENCE [LARGE SCALE GENOMIC DNA]</scope>
    <source>
        <strain evidence="2 3">KCTC 23939</strain>
    </source>
</reference>
<keyword evidence="3" id="KW-1185">Reference proteome</keyword>
<feature type="domain" description="NAD(P)-binding" evidence="1">
    <location>
        <begin position="8"/>
        <end position="207"/>
    </location>
</feature>
<dbReference type="EMBL" id="JBIPKE010000015">
    <property type="protein sequence ID" value="MFH6983383.1"/>
    <property type="molecule type" value="Genomic_DNA"/>
</dbReference>
<evidence type="ECO:0000313" key="3">
    <source>
        <dbReference type="Proteomes" id="UP001610063"/>
    </source>
</evidence>
<comment type="caution">
    <text evidence="2">The sequence shown here is derived from an EMBL/GenBank/DDBJ whole genome shotgun (WGS) entry which is preliminary data.</text>
</comment>
<dbReference type="Pfam" id="PF13460">
    <property type="entry name" value="NAD_binding_10"/>
    <property type="match status" value="1"/>
</dbReference>
<gene>
    <name evidence="2" type="ORF">ACHKAR_08045</name>
</gene>
<sequence>MRKIAVFGASGRTGRYLVEEVIAQGYIPVCLVREESTNKPIQTEVVTHLGSPMNYGAVLETIEGCDAVLCALNIARKSDFPWSTVTSPPNLLEESMKNIVNAMKEKGIKRVITVSAWGVGDSYKEVNWMFRFLINKTNVGVAYKGHEDQERILRNSSLNWTAVRPVGLNNDTKHHPTRISQNGSKKLRMMISRQNVAKFMLEILDDEKYYQTNPSISNE</sequence>
<dbReference type="InterPro" id="IPR016040">
    <property type="entry name" value="NAD(P)-bd_dom"/>
</dbReference>
<dbReference type="InterPro" id="IPR036291">
    <property type="entry name" value="NAD(P)-bd_dom_sf"/>
</dbReference>
<accession>A0ABW7N6Z4</accession>
<protein>
    <submittedName>
        <fullName evidence="2">NAD(P)-dependent oxidoreductase</fullName>
    </submittedName>
</protein>
<name>A0ABW7N6Z4_9BACT</name>